<dbReference type="GO" id="GO:0030016">
    <property type="term" value="C:myofibril"/>
    <property type="evidence" value="ECO:0007669"/>
    <property type="project" value="TreeGrafter"/>
</dbReference>
<dbReference type="AlphaFoldDB" id="A0A183IF07"/>
<dbReference type="GO" id="GO:0007015">
    <property type="term" value="P:actin filament organization"/>
    <property type="evidence" value="ECO:0007669"/>
    <property type="project" value="TreeGrafter"/>
</dbReference>
<dbReference type="Pfam" id="PF03250">
    <property type="entry name" value="Tropomodulin"/>
    <property type="match status" value="1"/>
</dbReference>
<keyword evidence="2" id="KW-0963">Cytoplasm</keyword>
<dbReference type="PANTHER" id="PTHR10901:SF6">
    <property type="entry name" value="TROPOMODULIN, ISOFORM N"/>
    <property type="match status" value="1"/>
</dbReference>
<dbReference type="Gene3D" id="3.80.10.10">
    <property type="entry name" value="Ribonuclease Inhibitor"/>
    <property type="match status" value="1"/>
</dbReference>
<keyword evidence="6" id="KW-1185">Reference proteome</keyword>
<dbReference type="GO" id="GO:0051694">
    <property type="term" value="P:pointed-end actin filament capping"/>
    <property type="evidence" value="ECO:0007669"/>
    <property type="project" value="InterPro"/>
</dbReference>
<name>A0A183IF07_9BILA</name>
<dbReference type="GO" id="GO:0030239">
    <property type="term" value="P:myofibril assembly"/>
    <property type="evidence" value="ECO:0007669"/>
    <property type="project" value="TreeGrafter"/>
</dbReference>
<evidence type="ECO:0000256" key="3">
    <source>
        <dbReference type="ARBA" id="ARBA00023212"/>
    </source>
</evidence>
<dbReference type="SUPFAM" id="SSF52047">
    <property type="entry name" value="RNI-like"/>
    <property type="match status" value="1"/>
</dbReference>
<keyword evidence="3" id="KW-0206">Cytoskeleton</keyword>
<evidence type="ECO:0000313" key="5">
    <source>
        <dbReference type="EMBL" id="VDO96878.1"/>
    </source>
</evidence>
<evidence type="ECO:0000256" key="4">
    <source>
        <dbReference type="SAM" id="MobiDB-lite"/>
    </source>
</evidence>
<sequence length="297" mass="33480">MNSLLPPSQRCRDQTTKGPTGPYNREKLLKFLEEKAKNEKDWEEKVPYQPGVKRGKVFVPKEEEKENVATNEIQFDLENEKEFELALSEAGESDLIDLAGILGMHSMISQAQYYNAVKGKPQEENEKTFSGEFSFMSSSVKMIPDEPPNDTDVADCMKRLRANDSTLKVVNVNNMKLIAAAKESSSLETFSLANTALKDADAKGLIDLLKSSKSLKNLNVESNYLTGEMLASLLRASLDQQVLIEFHAENQRSTLLGVQVEMELAKIIEESESLLRARYRVAEALESNYERGVYRWL</sequence>
<dbReference type="GO" id="GO:0005523">
    <property type="term" value="F:tropomyosin binding"/>
    <property type="evidence" value="ECO:0007669"/>
    <property type="project" value="InterPro"/>
</dbReference>
<dbReference type="GO" id="GO:0005856">
    <property type="term" value="C:cytoskeleton"/>
    <property type="evidence" value="ECO:0007669"/>
    <property type="project" value="UniProtKB-SubCell"/>
</dbReference>
<comment type="subcellular location">
    <subcellularLocation>
        <location evidence="1">Cytoplasm</location>
        <location evidence="1">Cytoskeleton</location>
    </subcellularLocation>
</comment>
<evidence type="ECO:0000256" key="1">
    <source>
        <dbReference type="ARBA" id="ARBA00004245"/>
    </source>
</evidence>
<dbReference type="OrthoDB" id="2163268at2759"/>
<evidence type="ECO:0000313" key="6">
    <source>
        <dbReference type="Proteomes" id="UP000270296"/>
    </source>
</evidence>
<organism evidence="7">
    <name type="scientific">Soboliphyme baturini</name>
    <dbReference type="NCBI Taxonomy" id="241478"/>
    <lineage>
        <taxon>Eukaryota</taxon>
        <taxon>Metazoa</taxon>
        <taxon>Ecdysozoa</taxon>
        <taxon>Nematoda</taxon>
        <taxon>Enoplea</taxon>
        <taxon>Dorylaimia</taxon>
        <taxon>Dioctophymatida</taxon>
        <taxon>Dioctophymatoidea</taxon>
        <taxon>Soboliphymatidae</taxon>
        <taxon>Soboliphyme</taxon>
    </lineage>
</organism>
<reference evidence="5 6" key="2">
    <citation type="submission" date="2018-11" db="EMBL/GenBank/DDBJ databases">
        <authorList>
            <consortium name="Pathogen Informatics"/>
        </authorList>
    </citation>
    <scope>NUCLEOTIDE SEQUENCE [LARGE SCALE GENOMIC DNA]</scope>
</reference>
<dbReference type="EMBL" id="UZAM01007127">
    <property type="protein sequence ID" value="VDO96878.1"/>
    <property type="molecule type" value="Genomic_DNA"/>
</dbReference>
<gene>
    <name evidence="5" type="ORF">SBAD_LOCUS2201</name>
</gene>
<dbReference type="WBParaSite" id="SBAD_0000230401-mRNA-1">
    <property type="protein sequence ID" value="SBAD_0000230401-mRNA-1"/>
    <property type="gene ID" value="SBAD_0000230401"/>
</dbReference>
<dbReference type="PANTHER" id="PTHR10901">
    <property type="entry name" value="TROPOMODULIN"/>
    <property type="match status" value="1"/>
</dbReference>
<feature type="region of interest" description="Disordered" evidence="4">
    <location>
        <begin position="1"/>
        <end position="25"/>
    </location>
</feature>
<evidence type="ECO:0000256" key="2">
    <source>
        <dbReference type="ARBA" id="ARBA00022490"/>
    </source>
</evidence>
<dbReference type="Proteomes" id="UP000270296">
    <property type="component" value="Unassembled WGS sequence"/>
</dbReference>
<proteinExistence type="predicted"/>
<dbReference type="InterPro" id="IPR032675">
    <property type="entry name" value="LRR_dom_sf"/>
</dbReference>
<reference evidence="7" key="1">
    <citation type="submission" date="2016-06" db="UniProtKB">
        <authorList>
            <consortium name="WormBaseParasite"/>
        </authorList>
    </citation>
    <scope>IDENTIFICATION</scope>
</reference>
<accession>A0A183IF07</accession>
<dbReference type="InterPro" id="IPR004934">
    <property type="entry name" value="TMOD"/>
</dbReference>
<evidence type="ECO:0000313" key="7">
    <source>
        <dbReference type="WBParaSite" id="SBAD_0000230401-mRNA-1"/>
    </source>
</evidence>
<protein>
    <submittedName>
        <fullName evidence="7">Tropomodulin</fullName>
    </submittedName>
</protein>